<organism evidence="3 4">
    <name type="scientific">Ranatra chinensis</name>
    <dbReference type="NCBI Taxonomy" id="642074"/>
    <lineage>
        <taxon>Eukaryota</taxon>
        <taxon>Metazoa</taxon>
        <taxon>Ecdysozoa</taxon>
        <taxon>Arthropoda</taxon>
        <taxon>Hexapoda</taxon>
        <taxon>Insecta</taxon>
        <taxon>Pterygota</taxon>
        <taxon>Neoptera</taxon>
        <taxon>Paraneoptera</taxon>
        <taxon>Hemiptera</taxon>
        <taxon>Heteroptera</taxon>
        <taxon>Panheteroptera</taxon>
        <taxon>Nepomorpha</taxon>
        <taxon>Nepidae</taxon>
        <taxon>Ranatrinae</taxon>
        <taxon>Ranatra</taxon>
    </lineage>
</organism>
<dbReference type="PANTHER" id="PTHR12047:SF2">
    <property type="entry name" value="FANCONI ANEMIA GROUP A PROTEIN"/>
    <property type="match status" value="1"/>
</dbReference>
<dbReference type="PANTHER" id="PTHR12047">
    <property type="entry name" value="FANCONI ANEMIA GROUP A PROTEIN"/>
    <property type="match status" value="1"/>
</dbReference>
<reference evidence="3 4" key="1">
    <citation type="submission" date="2024-07" db="EMBL/GenBank/DDBJ databases">
        <title>Chromosome-level genome assembly of the water stick insect Ranatra chinensis (Heteroptera: Nepidae).</title>
        <authorList>
            <person name="Liu X."/>
        </authorList>
    </citation>
    <scope>NUCLEOTIDE SEQUENCE [LARGE SCALE GENOMIC DNA]</scope>
    <source>
        <strain evidence="3">Cailab_2021Rc</strain>
        <tissue evidence="3">Muscle</tissue>
    </source>
</reference>
<dbReference type="InterPro" id="IPR003516">
    <property type="entry name" value="FANCA"/>
</dbReference>
<dbReference type="Pfam" id="PF24781">
    <property type="entry name" value="FANCA_helical"/>
    <property type="match status" value="1"/>
</dbReference>
<dbReference type="AlphaFoldDB" id="A0ABD0ZJM5"/>
<keyword evidence="4" id="KW-1185">Reference proteome</keyword>
<dbReference type="Proteomes" id="UP001558652">
    <property type="component" value="Unassembled WGS sequence"/>
</dbReference>
<feature type="domain" description="Fanconi anaemia group A protein helical" evidence="2">
    <location>
        <begin position="304"/>
        <end position="374"/>
    </location>
</feature>
<proteinExistence type="predicted"/>
<feature type="domain" description="Fanconi anaemia group A protein N-terminal" evidence="1">
    <location>
        <begin position="165"/>
        <end position="282"/>
    </location>
</feature>
<dbReference type="InterPro" id="IPR031729">
    <property type="entry name" value="Fanconi_A_N"/>
</dbReference>
<sequence>MHVDQGSIDTVEDSSKSNVATILVDVLSAFLNLWDPIDKSLPATPWINSFMEQDLLVSFGGMLPHPPYSPDQVPSDFHLFAKLKEFLGGKRFFKDEEVKGKVKNCIRVLSKLSNDADLSFSYLDQLALTGHVSPSTLRMFAVYHLKQMIDYRADSFDVMTACQLDEWFKEAVSSLNRELLVFSLLGLRQCCWEGSIRCFPSYPSWFVSLQLKTSTAFTFFFSVLTELVPYEPAIHLKMHVNKVSNGLLTVTGIMQVPAVPANCQPILVDYLTLAKTRLADLNQTTDCIGLFNDYHDFDVEGLESDIARVVTCLRDTNELPKPLLEAFVFRRQYYEKVFLPRLLSIPEREDLARAQVIRKLSSMGKISQSLFGNWVNL</sequence>
<accession>A0ABD0ZJM5</accession>
<name>A0ABD0ZJM5_9HEMI</name>
<evidence type="ECO:0000313" key="4">
    <source>
        <dbReference type="Proteomes" id="UP001558652"/>
    </source>
</evidence>
<gene>
    <name evidence="3" type="ORF">AAG570_000889</name>
</gene>
<protein>
    <submittedName>
        <fullName evidence="3">Uncharacterized protein</fullName>
    </submittedName>
</protein>
<dbReference type="InterPro" id="IPR055386">
    <property type="entry name" value="FANCA_helical"/>
</dbReference>
<comment type="caution">
    <text evidence="3">The sequence shown here is derived from an EMBL/GenBank/DDBJ whole genome shotgun (WGS) entry which is preliminary data.</text>
</comment>
<dbReference type="Gene3D" id="3.30.420.10">
    <property type="entry name" value="Ribonuclease H-like superfamily/Ribonuclease H"/>
    <property type="match status" value="1"/>
</dbReference>
<dbReference type="Pfam" id="PF15865">
    <property type="entry name" value="Fanconi_A_N"/>
    <property type="match status" value="1"/>
</dbReference>
<dbReference type="EMBL" id="JBFDAA010000001">
    <property type="protein sequence ID" value="KAL1140963.1"/>
    <property type="molecule type" value="Genomic_DNA"/>
</dbReference>
<evidence type="ECO:0000259" key="2">
    <source>
        <dbReference type="Pfam" id="PF24781"/>
    </source>
</evidence>
<evidence type="ECO:0000313" key="3">
    <source>
        <dbReference type="EMBL" id="KAL1140963.1"/>
    </source>
</evidence>
<dbReference type="InterPro" id="IPR036397">
    <property type="entry name" value="RNaseH_sf"/>
</dbReference>
<evidence type="ECO:0000259" key="1">
    <source>
        <dbReference type="Pfam" id="PF15865"/>
    </source>
</evidence>